<organism evidence="1 2">
    <name type="scientific">Alloalcanivorax marinus</name>
    <dbReference type="NCBI Taxonomy" id="1177169"/>
    <lineage>
        <taxon>Bacteria</taxon>
        <taxon>Pseudomonadati</taxon>
        <taxon>Pseudomonadota</taxon>
        <taxon>Gammaproteobacteria</taxon>
        <taxon>Oceanospirillales</taxon>
        <taxon>Alcanivoracaceae</taxon>
        <taxon>Alloalcanivorax</taxon>
    </lineage>
</organism>
<gene>
    <name evidence="1" type="ORF">LL252_11730</name>
</gene>
<reference evidence="1" key="1">
    <citation type="submission" date="2021-10" db="EMBL/GenBank/DDBJ databases">
        <title>The diversity and Nitrogen Metabolism of Culturable Nitrate-Utilizing Bacteria Within the Oxygen Minimum Zone of the Changjiang (Yangtze River)Estuary.</title>
        <authorList>
            <person name="Zhang D."/>
            <person name="Zheng J."/>
            <person name="Liu S."/>
            <person name="He W."/>
        </authorList>
    </citation>
    <scope>NUCLEOTIDE SEQUENCE</scope>
    <source>
        <strain evidence="1">FXH-223</strain>
    </source>
</reference>
<dbReference type="Proteomes" id="UP001108027">
    <property type="component" value="Unassembled WGS sequence"/>
</dbReference>
<protein>
    <submittedName>
        <fullName evidence="1">Uncharacterized protein</fullName>
    </submittedName>
</protein>
<name>A0A9Q3YS44_9GAMM</name>
<evidence type="ECO:0000313" key="1">
    <source>
        <dbReference type="EMBL" id="MCC4309243.1"/>
    </source>
</evidence>
<evidence type="ECO:0000313" key="2">
    <source>
        <dbReference type="Proteomes" id="UP001108027"/>
    </source>
</evidence>
<dbReference type="RefSeq" id="WP_204426566.1">
    <property type="nucleotide sequence ID" value="NZ_ARXL01000017.1"/>
</dbReference>
<comment type="caution">
    <text evidence="1">The sequence shown here is derived from an EMBL/GenBank/DDBJ whole genome shotgun (WGS) entry which is preliminary data.</text>
</comment>
<sequence length="191" mass="20381">MNAPPGHAPLPPVFTLADLKQQLNGDEQAAMELAGRWLESGQVRQVAPPRPVFIRLNGAEPPDEAQLCLALARTFPSVVVVGGSALWRQGVSRQRDALLHCAVAESVDGCSLPGVRLHRRPAGWLEAVSRAGGLRGHLHQLPLLSAEMAVADAALFADVWVPDREHLDPDRLAAEGVAAAQAQLATLRDDV</sequence>
<accession>A0A9Q3YS44</accession>
<proteinExistence type="predicted"/>
<dbReference type="EMBL" id="JAJGNA010000013">
    <property type="protein sequence ID" value="MCC4309243.1"/>
    <property type="molecule type" value="Genomic_DNA"/>
</dbReference>
<dbReference type="AlphaFoldDB" id="A0A9Q3YS44"/>
<keyword evidence="2" id="KW-1185">Reference proteome</keyword>